<sequence>MSPSKILGTRQLLGTMANTMMTGPCLRYCQLSATHRLVHASRAFAATRDGIEKLEVPATTPMSFGRAQCLPLKRSEQEHRRLGNAQNTENVKRLQTEKCQHPKIARLPFKRPTKTARSFPDRRYNSVQDLLKTMSQPHQLASKLVSLSQELSSEKEKNKRLLENYHDLLEKVTLEDR</sequence>
<proteinExistence type="predicted"/>
<evidence type="ECO:0000256" key="1">
    <source>
        <dbReference type="SAM" id="Coils"/>
    </source>
</evidence>
<evidence type="ECO:0000313" key="3">
    <source>
        <dbReference type="Proteomes" id="UP000007798"/>
    </source>
</evidence>
<keyword evidence="1" id="KW-0175">Coiled coil</keyword>
<name>A0A0Q9X3P4_DROWI</name>
<keyword evidence="3" id="KW-1185">Reference proteome</keyword>
<feature type="coiled-coil region" evidence="1">
    <location>
        <begin position="144"/>
        <end position="171"/>
    </location>
</feature>
<organism evidence="2 3">
    <name type="scientific">Drosophila willistoni</name>
    <name type="common">Fruit fly</name>
    <dbReference type="NCBI Taxonomy" id="7260"/>
    <lineage>
        <taxon>Eukaryota</taxon>
        <taxon>Metazoa</taxon>
        <taxon>Ecdysozoa</taxon>
        <taxon>Arthropoda</taxon>
        <taxon>Hexapoda</taxon>
        <taxon>Insecta</taxon>
        <taxon>Pterygota</taxon>
        <taxon>Neoptera</taxon>
        <taxon>Endopterygota</taxon>
        <taxon>Diptera</taxon>
        <taxon>Brachycera</taxon>
        <taxon>Muscomorpha</taxon>
        <taxon>Ephydroidea</taxon>
        <taxon>Drosophilidae</taxon>
        <taxon>Drosophila</taxon>
        <taxon>Sophophora</taxon>
    </lineage>
</organism>
<dbReference type="EMBL" id="CH963925">
    <property type="protein sequence ID" value="KRF98892.1"/>
    <property type="molecule type" value="Genomic_DNA"/>
</dbReference>
<dbReference type="OrthoDB" id="7857671at2759"/>
<dbReference type="KEGG" id="dwi:26530071"/>
<dbReference type="InParanoid" id="A0A0Q9X3P4"/>
<gene>
    <name evidence="2" type="primary">Dwil\GK28069</name>
    <name evidence="2" type="ORF">Dwil_GK28069</name>
</gene>
<protein>
    <submittedName>
        <fullName evidence="2">Uncharacterized protein</fullName>
    </submittedName>
</protein>
<reference evidence="2 3" key="1">
    <citation type="journal article" date="2007" name="Nature">
        <title>Evolution of genes and genomes on the Drosophila phylogeny.</title>
        <authorList>
            <consortium name="Drosophila 12 Genomes Consortium"/>
            <person name="Clark A.G."/>
            <person name="Eisen M.B."/>
            <person name="Smith D.R."/>
            <person name="Bergman C.M."/>
            <person name="Oliver B."/>
            <person name="Markow T.A."/>
            <person name="Kaufman T.C."/>
            <person name="Kellis M."/>
            <person name="Gelbart W."/>
            <person name="Iyer V.N."/>
            <person name="Pollard D.A."/>
            <person name="Sackton T.B."/>
            <person name="Larracuente A.M."/>
            <person name="Singh N.D."/>
            <person name="Abad J.P."/>
            <person name="Abt D.N."/>
            <person name="Adryan B."/>
            <person name="Aguade M."/>
            <person name="Akashi H."/>
            <person name="Anderson W.W."/>
            <person name="Aquadro C.F."/>
            <person name="Ardell D.H."/>
            <person name="Arguello R."/>
            <person name="Artieri C.G."/>
            <person name="Barbash D.A."/>
            <person name="Barker D."/>
            <person name="Barsanti P."/>
            <person name="Batterham P."/>
            <person name="Batzoglou S."/>
            <person name="Begun D."/>
            <person name="Bhutkar A."/>
            <person name="Blanco E."/>
            <person name="Bosak S.A."/>
            <person name="Bradley R.K."/>
            <person name="Brand A.D."/>
            <person name="Brent M.R."/>
            <person name="Brooks A.N."/>
            <person name="Brown R.H."/>
            <person name="Butlin R.K."/>
            <person name="Caggese C."/>
            <person name="Calvi B.R."/>
            <person name="Bernardo de Carvalho A."/>
            <person name="Caspi A."/>
            <person name="Castrezana S."/>
            <person name="Celniker S.E."/>
            <person name="Chang J.L."/>
            <person name="Chapple C."/>
            <person name="Chatterji S."/>
            <person name="Chinwalla A."/>
            <person name="Civetta A."/>
            <person name="Clifton S.W."/>
            <person name="Comeron J.M."/>
            <person name="Costello J.C."/>
            <person name="Coyne J.A."/>
            <person name="Daub J."/>
            <person name="David R.G."/>
            <person name="Delcher A.L."/>
            <person name="Delehaunty K."/>
            <person name="Do C.B."/>
            <person name="Ebling H."/>
            <person name="Edwards K."/>
            <person name="Eickbush T."/>
            <person name="Evans J.D."/>
            <person name="Filipski A."/>
            <person name="Findeiss S."/>
            <person name="Freyhult E."/>
            <person name="Fulton L."/>
            <person name="Fulton R."/>
            <person name="Garcia A.C."/>
            <person name="Gardiner A."/>
            <person name="Garfield D.A."/>
            <person name="Garvin B.E."/>
            <person name="Gibson G."/>
            <person name="Gilbert D."/>
            <person name="Gnerre S."/>
            <person name="Godfrey J."/>
            <person name="Good R."/>
            <person name="Gotea V."/>
            <person name="Gravely B."/>
            <person name="Greenberg A.J."/>
            <person name="Griffiths-Jones S."/>
            <person name="Gross S."/>
            <person name="Guigo R."/>
            <person name="Gustafson E.A."/>
            <person name="Haerty W."/>
            <person name="Hahn M.W."/>
            <person name="Halligan D.L."/>
            <person name="Halpern A.L."/>
            <person name="Halter G.M."/>
            <person name="Han M.V."/>
            <person name="Heger A."/>
            <person name="Hillier L."/>
            <person name="Hinrichs A.S."/>
            <person name="Holmes I."/>
            <person name="Hoskins R.A."/>
            <person name="Hubisz M.J."/>
            <person name="Hultmark D."/>
            <person name="Huntley M.A."/>
            <person name="Jaffe D.B."/>
            <person name="Jagadeeshan S."/>
            <person name="Jeck W.R."/>
            <person name="Johnson J."/>
            <person name="Jones C.D."/>
            <person name="Jordan W.C."/>
            <person name="Karpen G.H."/>
            <person name="Kataoka E."/>
            <person name="Keightley P.D."/>
            <person name="Kheradpour P."/>
            <person name="Kirkness E.F."/>
            <person name="Koerich L.B."/>
            <person name="Kristiansen K."/>
            <person name="Kudrna D."/>
            <person name="Kulathinal R.J."/>
            <person name="Kumar S."/>
            <person name="Kwok R."/>
            <person name="Lander E."/>
            <person name="Langley C.H."/>
            <person name="Lapoint R."/>
            <person name="Lazzaro B.P."/>
            <person name="Lee S.J."/>
            <person name="Levesque L."/>
            <person name="Li R."/>
            <person name="Lin C.F."/>
            <person name="Lin M.F."/>
            <person name="Lindblad-Toh K."/>
            <person name="Llopart A."/>
            <person name="Long M."/>
            <person name="Low L."/>
            <person name="Lozovsky E."/>
            <person name="Lu J."/>
            <person name="Luo M."/>
            <person name="Machado C.A."/>
            <person name="Makalowski W."/>
            <person name="Marzo M."/>
            <person name="Matsuda M."/>
            <person name="Matzkin L."/>
            <person name="McAllister B."/>
            <person name="McBride C.S."/>
            <person name="McKernan B."/>
            <person name="McKernan K."/>
            <person name="Mendez-Lago M."/>
            <person name="Minx P."/>
            <person name="Mollenhauer M.U."/>
            <person name="Montooth K."/>
            <person name="Mount S.M."/>
            <person name="Mu X."/>
            <person name="Myers E."/>
            <person name="Negre B."/>
            <person name="Newfeld S."/>
            <person name="Nielsen R."/>
            <person name="Noor M.A."/>
            <person name="O'Grady P."/>
            <person name="Pachter L."/>
            <person name="Papaceit M."/>
            <person name="Parisi M.J."/>
            <person name="Parisi M."/>
            <person name="Parts L."/>
            <person name="Pedersen J.S."/>
            <person name="Pesole G."/>
            <person name="Phillippy A.M."/>
            <person name="Ponting C.P."/>
            <person name="Pop M."/>
            <person name="Porcelli D."/>
            <person name="Powell J.R."/>
            <person name="Prohaska S."/>
            <person name="Pruitt K."/>
            <person name="Puig M."/>
            <person name="Quesneville H."/>
            <person name="Ram K.R."/>
            <person name="Rand D."/>
            <person name="Rasmussen M.D."/>
            <person name="Reed L.K."/>
            <person name="Reenan R."/>
            <person name="Reily A."/>
            <person name="Remington K.A."/>
            <person name="Rieger T.T."/>
            <person name="Ritchie M.G."/>
            <person name="Robin C."/>
            <person name="Rogers Y.H."/>
            <person name="Rohde C."/>
            <person name="Rozas J."/>
            <person name="Rubenfield M.J."/>
            <person name="Ruiz A."/>
            <person name="Russo S."/>
            <person name="Salzberg S.L."/>
            <person name="Sanchez-Gracia A."/>
            <person name="Saranga D.J."/>
            <person name="Sato H."/>
            <person name="Schaeffer S.W."/>
            <person name="Schatz M.C."/>
            <person name="Schlenke T."/>
            <person name="Schwartz R."/>
            <person name="Segarra C."/>
            <person name="Singh R.S."/>
            <person name="Sirot L."/>
            <person name="Sirota M."/>
            <person name="Sisneros N.B."/>
            <person name="Smith C.D."/>
            <person name="Smith T.F."/>
            <person name="Spieth J."/>
            <person name="Stage D.E."/>
            <person name="Stark A."/>
            <person name="Stephan W."/>
            <person name="Strausberg R.L."/>
            <person name="Strempel S."/>
            <person name="Sturgill D."/>
            <person name="Sutton G."/>
            <person name="Sutton G.G."/>
            <person name="Tao W."/>
            <person name="Teichmann S."/>
            <person name="Tobari Y.N."/>
            <person name="Tomimura Y."/>
            <person name="Tsolas J.M."/>
            <person name="Valente V.L."/>
            <person name="Venter E."/>
            <person name="Venter J.C."/>
            <person name="Vicario S."/>
            <person name="Vieira F.G."/>
            <person name="Vilella A.J."/>
            <person name="Villasante A."/>
            <person name="Walenz B."/>
            <person name="Wang J."/>
            <person name="Wasserman M."/>
            <person name="Watts T."/>
            <person name="Wilson D."/>
            <person name="Wilson R.K."/>
            <person name="Wing R.A."/>
            <person name="Wolfner M.F."/>
            <person name="Wong A."/>
            <person name="Wong G.K."/>
            <person name="Wu C.I."/>
            <person name="Wu G."/>
            <person name="Yamamoto D."/>
            <person name="Yang H.P."/>
            <person name="Yang S.P."/>
            <person name="Yorke J.A."/>
            <person name="Yoshida K."/>
            <person name="Zdobnov E."/>
            <person name="Zhang P."/>
            <person name="Zhang Y."/>
            <person name="Zimin A.V."/>
            <person name="Baldwin J."/>
            <person name="Abdouelleil A."/>
            <person name="Abdulkadir J."/>
            <person name="Abebe A."/>
            <person name="Abera B."/>
            <person name="Abreu J."/>
            <person name="Acer S.C."/>
            <person name="Aftuck L."/>
            <person name="Alexander A."/>
            <person name="An P."/>
            <person name="Anderson E."/>
            <person name="Anderson S."/>
            <person name="Arachi H."/>
            <person name="Azer M."/>
            <person name="Bachantsang P."/>
            <person name="Barry A."/>
            <person name="Bayul T."/>
            <person name="Berlin A."/>
            <person name="Bessette D."/>
            <person name="Bloom T."/>
            <person name="Blye J."/>
            <person name="Boguslavskiy L."/>
            <person name="Bonnet C."/>
            <person name="Boukhgalter B."/>
            <person name="Bourzgui I."/>
            <person name="Brown A."/>
            <person name="Cahill P."/>
            <person name="Channer S."/>
            <person name="Cheshatsang Y."/>
            <person name="Chuda L."/>
            <person name="Citroen M."/>
            <person name="Collymore A."/>
            <person name="Cooke P."/>
            <person name="Costello M."/>
            <person name="D'Aco K."/>
            <person name="Daza R."/>
            <person name="De Haan G."/>
            <person name="DeGray S."/>
            <person name="DeMaso C."/>
            <person name="Dhargay N."/>
            <person name="Dooley K."/>
            <person name="Dooley E."/>
            <person name="Doricent M."/>
            <person name="Dorje P."/>
            <person name="Dorjee K."/>
            <person name="Dupes A."/>
            <person name="Elong R."/>
            <person name="Falk J."/>
            <person name="Farina A."/>
            <person name="Faro S."/>
            <person name="Ferguson D."/>
            <person name="Fisher S."/>
            <person name="Foley C.D."/>
            <person name="Franke A."/>
            <person name="Friedrich D."/>
            <person name="Gadbois L."/>
            <person name="Gearin G."/>
            <person name="Gearin C.R."/>
            <person name="Giannoukos G."/>
            <person name="Goode T."/>
            <person name="Graham J."/>
            <person name="Grandbois E."/>
            <person name="Grewal S."/>
            <person name="Gyaltsen K."/>
            <person name="Hafez N."/>
            <person name="Hagos B."/>
            <person name="Hall J."/>
            <person name="Henson C."/>
            <person name="Hollinger A."/>
            <person name="Honan T."/>
            <person name="Huard M.D."/>
            <person name="Hughes L."/>
            <person name="Hurhula B."/>
            <person name="Husby M.E."/>
            <person name="Kamat A."/>
            <person name="Kanga B."/>
            <person name="Kashin S."/>
            <person name="Khazanovich D."/>
            <person name="Kisner P."/>
            <person name="Lance K."/>
            <person name="Lara M."/>
            <person name="Lee W."/>
            <person name="Lennon N."/>
            <person name="Letendre F."/>
            <person name="LeVine R."/>
            <person name="Lipovsky A."/>
            <person name="Liu X."/>
            <person name="Liu J."/>
            <person name="Liu S."/>
            <person name="Lokyitsang T."/>
            <person name="Lokyitsang Y."/>
            <person name="Lubonja R."/>
            <person name="Lui A."/>
            <person name="MacDonald P."/>
            <person name="Magnisalis V."/>
            <person name="Maru K."/>
            <person name="Matthews C."/>
            <person name="McCusker W."/>
            <person name="McDonough S."/>
            <person name="Mehta T."/>
            <person name="Meldrim J."/>
            <person name="Meneus L."/>
            <person name="Mihai O."/>
            <person name="Mihalev A."/>
            <person name="Mihova T."/>
            <person name="Mittelman R."/>
            <person name="Mlenga V."/>
            <person name="Montmayeur A."/>
            <person name="Mulrain L."/>
            <person name="Navidi A."/>
            <person name="Naylor J."/>
            <person name="Negash T."/>
            <person name="Nguyen T."/>
            <person name="Nguyen N."/>
            <person name="Nicol R."/>
            <person name="Norbu C."/>
            <person name="Norbu N."/>
            <person name="Novod N."/>
            <person name="O'Neill B."/>
            <person name="Osman S."/>
            <person name="Markiewicz E."/>
            <person name="Oyono O.L."/>
            <person name="Patti C."/>
            <person name="Phunkhang P."/>
            <person name="Pierre F."/>
            <person name="Priest M."/>
            <person name="Raghuraman S."/>
            <person name="Rege F."/>
            <person name="Reyes R."/>
            <person name="Rise C."/>
            <person name="Rogov P."/>
            <person name="Ross K."/>
            <person name="Ryan E."/>
            <person name="Settipalli S."/>
            <person name="Shea T."/>
            <person name="Sherpa N."/>
            <person name="Shi L."/>
            <person name="Shih D."/>
            <person name="Sparrow T."/>
            <person name="Spaulding J."/>
            <person name="Stalker J."/>
            <person name="Stange-Thomann N."/>
            <person name="Stavropoulos S."/>
            <person name="Stone C."/>
            <person name="Strader C."/>
            <person name="Tesfaye S."/>
            <person name="Thomson T."/>
            <person name="Thoulutsang Y."/>
            <person name="Thoulutsang D."/>
            <person name="Topham K."/>
            <person name="Topping I."/>
            <person name="Tsamla T."/>
            <person name="Vassiliev H."/>
            <person name="Vo A."/>
            <person name="Wangchuk T."/>
            <person name="Wangdi T."/>
            <person name="Weiand M."/>
            <person name="Wilkinson J."/>
            <person name="Wilson A."/>
            <person name="Yadav S."/>
            <person name="Young G."/>
            <person name="Yu Q."/>
            <person name="Zembek L."/>
            <person name="Zhong D."/>
            <person name="Zimmer A."/>
            <person name="Zwirko Z."/>
            <person name="Jaffe D.B."/>
            <person name="Alvarez P."/>
            <person name="Brockman W."/>
            <person name="Butler J."/>
            <person name="Chin C."/>
            <person name="Gnerre S."/>
            <person name="Grabherr M."/>
            <person name="Kleber M."/>
            <person name="Mauceli E."/>
            <person name="MacCallum I."/>
        </authorList>
    </citation>
    <scope>NUCLEOTIDE SEQUENCE [LARGE SCALE GENOMIC DNA]</scope>
    <source>
        <strain evidence="3">Tucson 14030-0811.24</strain>
    </source>
</reference>
<evidence type="ECO:0000313" key="2">
    <source>
        <dbReference type="EMBL" id="KRF98892.1"/>
    </source>
</evidence>
<accession>A0A0Q9X3P4</accession>
<dbReference type="Proteomes" id="UP000007798">
    <property type="component" value="Unassembled WGS sequence"/>
</dbReference>
<dbReference type="AlphaFoldDB" id="A0A0Q9X3P4"/>